<evidence type="ECO:0000256" key="1">
    <source>
        <dbReference type="ARBA" id="ARBA00022723"/>
    </source>
</evidence>
<keyword evidence="1" id="KW-0479">Metal-binding</keyword>
<organism evidence="8 9">
    <name type="scientific">Apiospora rasikravindrae</name>
    <dbReference type="NCBI Taxonomy" id="990691"/>
    <lineage>
        <taxon>Eukaryota</taxon>
        <taxon>Fungi</taxon>
        <taxon>Dikarya</taxon>
        <taxon>Ascomycota</taxon>
        <taxon>Pezizomycotina</taxon>
        <taxon>Sordariomycetes</taxon>
        <taxon>Xylariomycetidae</taxon>
        <taxon>Amphisphaeriales</taxon>
        <taxon>Apiosporaceae</taxon>
        <taxon>Apiospora</taxon>
    </lineage>
</organism>
<keyword evidence="6" id="KW-0539">Nucleus</keyword>
<keyword evidence="4" id="KW-0238">DNA-binding</keyword>
<evidence type="ECO:0000256" key="5">
    <source>
        <dbReference type="ARBA" id="ARBA00023163"/>
    </source>
</evidence>
<dbReference type="InterPro" id="IPR036864">
    <property type="entry name" value="Zn2-C6_fun-type_DNA-bd_sf"/>
</dbReference>
<comment type="caution">
    <text evidence="8">The sequence shown here is derived from an EMBL/GenBank/DDBJ whole genome shotgun (WGS) entry which is preliminary data.</text>
</comment>
<keyword evidence="5" id="KW-0804">Transcription</keyword>
<dbReference type="EMBL" id="JAQQWK010000003">
    <property type="protein sequence ID" value="KAK8044448.1"/>
    <property type="molecule type" value="Genomic_DNA"/>
</dbReference>
<evidence type="ECO:0000256" key="6">
    <source>
        <dbReference type="ARBA" id="ARBA00023242"/>
    </source>
</evidence>
<dbReference type="PANTHER" id="PTHR31779:SF5">
    <property type="entry name" value="ZN(II)2CYS6 TRANSCRIPTION FACTOR (EUROFUNG)"/>
    <property type="match status" value="1"/>
</dbReference>
<feature type="domain" description="Zn(2)-C6 fungal-type" evidence="7">
    <location>
        <begin position="58"/>
        <end position="88"/>
    </location>
</feature>
<evidence type="ECO:0000313" key="9">
    <source>
        <dbReference type="Proteomes" id="UP001444661"/>
    </source>
</evidence>
<name>A0ABR1TFL0_9PEZI</name>
<evidence type="ECO:0000256" key="3">
    <source>
        <dbReference type="ARBA" id="ARBA00023015"/>
    </source>
</evidence>
<dbReference type="PROSITE" id="PS00463">
    <property type="entry name" value="ZN2_CY6_FUNGAL_1"/>
    <property type="match status" value="1"/>
</dbReference>
<dbReference type="SMART" id="SM00066">
    <property type="entry name" value="GAL4"/>
    <property type="match status" value="1"/>
</dbReference>
<proteinExistence type="predicted"/>
<dbReference type="InterPro" id="IPR052478">
    <property type="entry name" value="Metabolite_Synth_Reg"/>
</dbReference>
<reference evidence="8 9" key="1">
    <citation type="submission" date="2023-01" db="EMBL/GenBank/DDBJ databases">
        <title>Analysis of 21 Apiospora genomes using comparative genomics revels a genus with tremendous synthesis potential of carbohydrate active enzymes and secondary metabolites.</title>
        <authorList>
            <person name="Sorensen T."/>
        </authorList>
    </citation>
    <scope>NUCLEOTIDE SEQUENCE [LARGE SCALE GENOMIC DNA]</scope>
    <source>
        <strain evidence="8 9">CBS 33761</strain>
    </source>
</reference>
<accession>A0ABR1TFL0</accession>
<dbReference type="InterPro" id="IPR001138">
    <property type="entry name" value="Zn2Cys6_DnaBD"/>
</dbReference>
<dbReference type="PANTHER" id="PTHR31779">
    <property type="entry name" value="2-NITROPROPANE DIOXYGENASE FAMILY, PUTATIVE (AFU_ORTHOLOGUE AFUA_2G17430)-RELATED"/>
    <property type="match status" value="1"/>
</dbReference>
<evidence type="ECO:0000256" key="2">
    <source>
        <dbReference type="ARBA" id="ARBA00022833"/>
    </source>
</evidence>
<protein>
    <recommendedName>
        <fullName evidence="7">Zn(2)-C6 fungal-type domain-containing protein</fullName>
    </recommendedName>
</protein>
<keyword evidence="9" id="KW-1185">Reference proteome</keyword>
<gene>
    <name evidence="8" type="ORF">PG993_004472</name>
</gene>
<dbReference type="Proteomes" id="UP001444661">
    <property type="component" value="Unassembled WGS sequence"/>
</dbReference>
<dbReference type="CDD" id="cd12148">
    <property type="entry name" value="fungal_TF_MHR"/>
    <property type="match status" value="1"/>
</dbReference>
<evidence type="ECO:0000313" key="8">
    <source>
        <dbReference type="EMBL" id="KAK8044448.1"/>
    </source>
</evidence>
<keyword evidence="2" id="KW-0862">Zinc</keyword>
<dbReference type="CDD" id="cd00067">
    <property type="entry name" value="GAL4"/>
    <property type="match status" value="1"/>
</dbReference>
<keyword evidence="3" id="KW-0805">Transcription regulation</keyword>
<dbReference type="Gene3D" id="4.10.240.10">
    <property type="entry name" value="Zn(2)-C6 fungal-type DNA-binding domain"/>
    <property type="match status" value="1"/>
</dbReference>
<dbReference type="PROSITE" id="PS50048">
    <property type="entry name" value="ZN2_CY6_FUNGAL_2"/>
    <property type="match status" value="1"/>
</dbReference>
<dbReference type="Pfam" id="PF00172">
    <property type="entry name" value="Zn_clus"/>
    <property type="match status" value="1"/>
</dbReference>
<sequence length="339" mass="37344">MLTLGGADDELVDLEGVESNMDHSEGTDEIFGAFPCNATQTRCHYPMESPKRKRARLACQPCRERKRKCDGRGPPCSTCSQWGYECSYQVRQSSSSSSQTLASPRPPNVIAGPQPLHFDVVTPATIKTTEAAASVHDGLRRRVEANSGATTVRRLGLKMDPNRAPRLNLFGWNIGARQLSSSIPVSTPLLVTEITSLDHMKALAHVYFDKLDPCYGFIDKQQFFDRLHSRWTSEPESSVYDSVLAGVAALGCLFSQRSCTVTELHLVQSARSTLDQHIFSTSASLDLLTGWLLRTIHLRLTDSPACYLDSEQHLDAPHRSLGSSFGIGHESGFHVELPS</sequence>
<evidence type="ECO:0000259" key="7">
    <source>
        <dbReference type="PROSITE" id="PS50048"/>
    </source>
</evidence>
<dbReference type="SUPFAM" id="SSF57701">
    <property type="entry name" value="Zn2/Cys6 DNA-binding domain"/>
    <property type="match status" value="1"/>
</dbReference>
<evidence type="ECO:0000256" key="4">
    <source>
        <dbReference type="ARBA" id="ARBA00023125"/>
    </source>
</evidence>